<reference evidence="2" key="1">
    <citation type="journal article" date="2021" name="PeerJ">
        <title>Extensive microbial diversity within the chicken gut microbiome revealed by metagenomics and culture.</title>
        <authorList>
            <person name="Gilroy R."/>
            <person name="Ravi A."/>
            <person name="Getino M."/>
            <person name="Pursley I."/>
            <person name="Horton D.L."/>
            <person name="Alikhan N.F."/>
            <person name="Baker D."/>
            <person name="Gharbi K."/>
            <person name="Hall N."/>
            <person name="Watson M."/>
            <person name="Adriaenssens E.M."/>
            <person name="Foster-Nyarko E."/>
            <person name="Jarju S."/>
            <person name="Secka A."/>
            <person name="Antonio M."/>
            <person name="Oren A."/>
            <person name="Chaudhuri R.R."/>
            <person name="La Ragione R."/>
            <person name="Hildebrand F."/>
            <person name="Pallen M.J."/>
        </authorList>
    </citation>
    <scope>NUCLEOTIDE SEQUENCE</scope>
    <source>
        <strain evidence="2">ChiHjej10B9-743</strain>
    </source>
</reference>
<protein>
    <submittedName>
        <fullName evidence="2">Uncharacterized protein</fullName>
    </submittedName>
</protein>
<evidence type="ECO:0000313" key="2">
    <source>
        <dbReference type="EMBL" id="HIY80091.1"/>
    </source>
</evidence>
<gene>
    <name evidence="2" type="ORF">IAA42_06630</name>
</gene>
<dbReference type="AlphaFoldDB" id="A0A9D1ZAR2"/>
<proteinExistence type="predicted"/>
<comment type="caution">
    <text evidence="2">The sequence shown here is derived from an EMBL/GenBank/DDBJ whole genome shotgun (WGS) entry which is preliminary data.</text>
</comment>
<evidence type="ECO:0000256" key="1">
    <source>
        <dbReference type="SAM" id="MobiDB-lite"/>
    </source>
</evidence>
<accession>A0A9D1ZAR2</accession>
<dbReference type="Proteomes" id="UP000824133">
    <property type="component" value="Unassembled WGS sequence"/>
</dbReference>
<name>A0A9D1ZAR2_9ACTN</name>
<feature type="region of interest" description="Disordered" evidence="1">
    <location>
        <begin position="36"/>
        <end position="158"/>
    </location>
</feature>
<sequence>MALVATSVVLLVGSMAFYLSELPSLAEAPALAHDAAEKNVEGSETAGRSDSVDESMLGAGGAAGEGATQPEGETSGSTRGDAVALPGVTLEGVTLPESTTPQAGDTSADGDGDINTGDDAATEDGDKPTAGGDATNVSPAPPQESAPEDVFSSTPTSAEEEAFRQFLLNKASSISGYAGQASACASSFESDSVSADLSTRQAHRGTCTALRQQLLSEYAAVRDYVRSNNSQYCDEQGRLIGAYRCLASYVGCFVEAWDINVCFEDPGAHVSEFSGPLSATAGHLAEFHTYYDGLAI</sequence>
<feature type="compositionally biased region" description="Polar residues" evidence="1">
    <location>
        <begin position="96"/>
        <end position="105"/>
    </location>
</feature>
<dbReference type="EMBL" id="DXCP01000048">
    <property type="protein sequence ID" value="HIY80091.1"/>
    <property type="molecule type" value="Genomic_DNA"/>
</dbReference>
<organism evidence="2 3">
    <name type="scientific">Candidatus Olsenella excrementavium</name>
    <dbReference type="NCBI Taxonomy" id="2838709"/>
    <lineage>
        <taxon>Bacteria</taxon>
        <taxon>Bacillati</taxon>
        <taxon>Actinomycetota</taxon>
        <taxon>Coriobacteriia</taxon>
        <taxon>Coriobacteriales</taxon>
        <taxon>Atopobiaceae</taxon>
        <taxon>Olsenella</taxon>
    </lineage>
</organism>
<reference evidence="2" key="2">
    <citation type="submission" date="2021-04" db="EMBL/GenBank/DDBJ databases">
        <authorList>
            <person name="Gilroy R."/>
        </authorList>
    </citation>
    <scope>NUCLEOTIDE SEQUENCE</scope>
    <source>
        <strain evidence="2">ChiHjej10B9-743</strain>
    </source>
</reference>
<evidence type="ECO:0000313" key="3">
    <source>
        <dbReference type="Proteomes" id="UP000824133"/>
    </source>
</evidence>